<proteinExistence type="predicted"/>
<accession>A0A843WAS9</accession>
<dbReference type="Proteomes" id="UP000652761">
    <property type="component" value="Unassembled WGS sequence"/>
</dbReference>
<feature type="non-terminal residue" evidence="1">
    <location>
        <position position="116"/>
    </location>
</feature>
<feature type="non-terminal residue" evidence="1">
    <location>
        <position position="1"/>
    </location>
</feature>
<protein>
    <submittedName>
        <fullName evidence="1">Uncharacterized protein</fullName>
    </submittedName>
</protein>
<evidence type="ECO:0000313" key="1">
    <source>
        <dbReference type="EMBL" id="MQM08313.1"/>
    </source>
</evidence>
<dbReference type="AlphaFoldDB" id="A0A843WAS9"/>
<sequence>LDPWVAAQPSGSLAGVWEESVAAVAGCACYERGRWFARTAVGFVIGLRIRGGVSRRLREPTCGVAFTGAGLLPVDPIEVGVFARAKQMLVGHVALLVERCYTCLWLLSALCWLNAA</sequence>
<organism evidence="1 2">
    <name type="scientific">Colocasia esculenta</name>
    <name type="common">Wild taro</name>
    <name type="synonym">Arum esculentum</name>
    <dbReference type="NCBI Taxonomy" id="4460"/>
    <lineage>
        <taxon>Eukaryota</taxon>
        <taxon>Viridiplantae</taxon>
        <taxon>Streptophyta</taxon>
        <taxon>Embryophyta</taxon>
        <taxon>Tracheophyta</taxon>
        <taxon>Spermatophyta</taxon>
        <taxon>Magnoliopsida</taxon>
        <taxon>Liliopsida</taxon>
        <taxon>Araceae</taxon>
        <taxon>Aroideae</taxon>
        <taxon>Colocasieae</taxon>
        <taxon>Colocasia</taxon>
    </lineage>
</organism>
<comment type="caution">
    <text evidence="1">The sequence shown here is derived from an EMBL/GenBank/DDBJ whole genome shotgun (WGS) entry which is preliminary data.</text>
</comment>
<evidence type="ECO:0000313" key="2">
    <source>
        <dbReference type="Proteomes" id="UP000652761"/>
    </source>
</evidence>
<name>A0A843WAS9_COLES</name>
<gene>
    <name evidence="1" type="ORF">Taro_041166</name>
</gene>
<reference evidence="1" key="1">
    <citation type="submission" date="2017-07" db="EMBL/GenBank/DDBJ databases">
        <title>Taro Niue Genome Assembly and Annotation.</title>
        <authorList>
            <person name="Atibalentja N."/>
            <person name="Keating K."/>
            <person name="Fields C.J."/>
        </authorList>
    </citation>
    <scope>NUCLEOTIDE SEQUENCE</scope>
    <source>
        <strain evidence="1">Niue_2</strain>
        <tissue evidence="1">Leaf</tissue>
    </source>
</reference>
<keyword evidence="2" id="KW-1185">Reference proteome</keyword>
<dbReference type="EMBL" id="NMUH01004088">
    <property type="protein sequence ID" value="MQM08313.1"/>
    <property type="molecule type" value="Genomic_DNA"/>
</dbReference>